<dbReference type="EMBL" id="AP021875">
    <property type="protein sequence ID" value="BBO77539.1"/>
    <property type="molecule type" value="Genomic_DNA"/>
</dbReference>
<gene>
    <name evidence="1" type="ORF">DSCW_49560</name>
</gene>
<proteinExistence type="predicted"/>
<dbReference type="AlphaFoldDB" id="A0A5K7ZBI7"/>
<name>A0A5K7ZBI7_9BACT</name>
<keyword evidence="2" id="KW-1185">Reference proteome</keyword>
<dbReference type="Proteomes" id="UP000427769">
    <property type="component" value="Chromosome"/>
</dbReference>
<evidence type="ECO:0008006" key="3">
    <source>
        <dbReference type="Google" id="ProtNLM"/>
    </source>
</evidence>
<reference evidence="1 2" key="1">
    <citation type="submission" date="2019-11" db="EMBL/GenBank/DDBJ databases">
        <title>Comparative genomics of hydrocarbon-degrading Desulfosarcina strains.</title>
        <authorList>
            <person name="Watanabe M."/>
            <person name="Kojima H."/>
            <person name="Fukui M."/>
        </authorList>
    </citation>
    <scope>NUCLEOTIDE SEQUENCE [LARGE SCALE GENOMIC DNA]</scope>
    <source>
        <strain evidence="1 2">PP31</strain>
    </source>
</reference>
<evidence type="ECO:0000313" key="2">
    <source>
        <dbReference type="Proteomes" id="UP000427769"/>
    </source>
</evidence>
<dbReference type="OrthoDB" id="9800443at2"/>
<organism evidence="1 2">
    <name type="scientific">Desulfosarcina widdelii</name>
    <dbReference type="NCBI Taxonomy" id="947919"/>
    <lineage>
        <taxon>Bacteria</taxon>
        <taxon>Pseudomonadati</taxon>
        <taxon>Thermodesulfobacteriota</taxon>
        <taxon>Desulfobacteria</taxon>
        <taxon>Desulfobacterales</taxon>
        <taxon>Desulfosarcinaceae</taxon>
        <taxon>Desulfosarcina</taxon>
    </lineage>
</organism>
<evidence type="ECO:0000313" key="1">
    <source>
        <dbReference type="EMBL" id="BBO77539.1"/>
    </source>
</evidence>
<accession>A0A5K7ZBI7</accession>
<dbReference type="Pfam" id="PF20095">
    <property type="entry name" value="DUF6485"/>
    <property type="match status" value="1"/>
</dbReference>
<dbReference type="RefSeq" id="WP_155306269.1">
    <property type="nucleotide sequence ID" value="NZ_AP021875.1"/>
</dbReference>
<sequence>MECNKEKNLNHCNCSYEPCSRKGICCECISYHAKMRQLPACVFPDDAERTYDRSYEHFARLVKEGRV</sequence>
<dbReference type="KEGG" id="dwd:DSCW_49560"/>
<protein>
    <recommendedName>
        <fullName evidence="3">Cytosolic protein</fullName>
    </recommendedName>
</protein>